<feature type="compositionally biased region" description="Basic and acidic residues" evidence="1">
    <location>
        <begin position="91"/>
        <end position="103"/>
    </location>
</feature>
<keyword evidence="3" id="KW-1185">Reference proteome</keyword>
<sequence>MAPRRENSRGAHIRSISLADENAPVNSLVGPQRSKAALSKPSRIGTSEAISSSSKDTTHKSSSSVGGSIVPGRRVLGDVSNAVKATLSGKADQDGKDNKDASKPAKSQLKRRQL</sequence>
<evidence type="ECO:0000313" key="2">
    <source>
        <dbReference type="EMBL" id="KNF06387.1"/>
    </source>
</evidence>
<protein>
    <submittedName>
        <fullName evidence="2">Uncharacterized protein</fullName>
    </submittedName>
</protein>
<evidence type="ECO:0000313" key="3">
    <source>
        <dbReference type="Proteomes" id="UP000054564"/>
    </source>
</evidence>
<dbReference type="STRING" id="1165861.A0A0L0W4K8"/>
<name>A0A0L0W4K8_9BASI</name>
<organism evidence="2 3">
    <name type="scientific">Puccinia striiformis f. sp. tritici PST-78</name>
    <dbReference type="NCBI Taxonomy" id="1165861"/>
    <lineage>
        <taxon>Eukaryota</taxon>
        <taxon>Fungi</taxon>
        <taxon>Dikarya</taxon>
        <taxon>Basidiomycota</taxon>
        <taxon>Pucciniomycotina</taxon>
        <taxon>Pucciniomycetes</taxon>
        <taxon>Pucciniales</taxon>
        <taxon>Pucciniaceae</taxon>
        <taxon>Puccinia</taxon>
    </lineage>
</organism>
<dbReference type="Proteomes" id="UP000054564">
    <property type="component" value="Unassembled WGS sequence"/>
</dbReference>
<proteinExistence type="predicted"/>
<comment type="caution">
    <text evidence="2">The sequence shown here is derived from an EMBL/GenBank/DDBJ whole genome shotgun (WGS) entry which is preliminary data.</text>
</comment>
<feature type="compositionally biased region" description="Low complexity" evidence="1">
    <location>
        <begin position="51"/>
        <end position="74"/>
    </location>
</feature>
<accession>A0A0L0W4K8</accession>
<reference evidence="3" key="1">
    <citation type="submission" date="2014-03" db="EMBL/GenBank/DDBJ databases">
        <title>The Genome Sequence of Puccinia striiformis f. sp. tritici PST-78.</title>
        <authorList>
            <consortium name="The Broad Institute Genome Sequencing Platform"/>
            <person name="Cuomo C."/>
            <person name="Hulbert S."/>
            <person name="Chen X."/>
            <person name="Walker B."/>
            <person name="Young S.K."/>
            <person name="Zeng Q."/>
            <person name="Gargeya S."/>
            <person name="Fitzgerald M."/>
            <person name="Haas B."/>
            <person name="Abouelleil A."/>
            <person name="Alvarado L."/>
            <person name="Arachchi H.M."/>
            <person name="Berlin A.M."/>
            <person name="Chapman S.B."/>
            <person name="Goldberg J."/>
            <person name="Griggs A."/>
            <person name="Gujja S."/>
            <person name="Hansen M."/>
            <person name="Howarth C."/>
            <person name="Imamovic A."/>
            <person name="Larimer J."/>
            <person name="McCowan C."/>
            <person name="Montmayeur A."/>
            <person name="Murphy C."/>
            <person name="Neiman D."/>
            <person name="Pearson M."/>
            <person name="Priest M."/>
            <person name="Roberts A."/>
            <person name="Saif S."/>
            <person name="Shea T."/>
            <person name="Sisk P."/>
            <person name="Sykes S."/>
            <person name="Wortman J."/>
            <person name="Nusbaum C."/>
            <person name="Birren B."/>
        </authorList>
    </citation>
    <scope>NUCLEOTIDE SEQUENCE [LARGE SCALE GENOMIC DNA]</scope>
    <source>
        <strain evidence="3">race PST-78</strain>
    </source>
</reference>
<gene>
    <name evidence="2" type="ORF">PSTG_00269</name>
</gene>
<feature type="region of interest" description="Disordered" evidence="1">
    <location>
        <begin position="1"/>
        <end position="114"/>
    </location>
</feature>
<dbReference type="EMBL" id="AJIL01000003">
    <property type="protein sequence ID" value="KNF06387.1"/>
    <property type="molecule type" value="Genomic_DNA"/>
</dbReference>
<evidence type="ECO:0000256" key="1">
    <source>
        <dbReference type="SAM" id="MobiDB-lite"/>
    </source>
</evidence>
<dbReference type="AlphaFoldDB" id="A0A0L0W4K8"/>